<keyword evidence="4 5" id="KW-0472">Membrane</keyword>
<feature type="transmembrane region" description="Helical" evidence="5">
    <location>
        <begin position="97"/>
        <end position="123"/>
    </location>
</feature>
<evidence type="ECO:0000256" key="4">
    <source>
        <dbReference type="ARBA" id="ARBA00023136"/>
    </source>
</evidence>
<evidence type="ECO:0000256" key="1">
    <source>
        <dbReference type="ARBA" id="ARBA00004141"/>
    </source>
</evidence>
<feature type="domain" description="ABC transmembrane type-2" evidence="6">
    <location>
        <begin position="20"/>
        <end position="242"/>
    </location>
</feature>
<feature type="transmembrane region" description="Helical" evidence="5">
    <location>
        <begin position="52"/>
        <end position="76"/>
    </location>
</feature>
<comment type="caution">
    <text evidence="7">The sequence shown here is derived from an EMBL/GenBank/DDBJ whole genome shotgun (WGS) entry which is preliminary data.</text>
</comment>
<evidence type="ECO:0000256" key="2">
    <source>
        <dbReference type="ARBA" id="ARBA00022692"/>
    </source>
</evidence>
<evidence type="ECO:0000313" key="7">
    <source>
        <dbReference type="EMBL" id="MFC4411728.1"/>
    </source>
</evidence>
<feature type="transmembrane region" description="Helical" evidence="5">
    <location>
        <begin position="168"/>
        <end position="184"/>
    </location>
</feature>
<reference evidence="8" key="1">
    <citation type="journal article" date="2019" name="Int. J. Syst. Evol. Microbiol.">
        <title>The Global Catalogue of Microorganisms (GCM) 10K type strain sequencing project: providing services to taxonomists for standard genome sequencing and annotation.</title>
        <authorList>
            <consortium name="The Broad Institute Genomics Platform"/>
            <consortium name="The Broad Institute Genome Sequencing Center for Infectious Disease"/>
            <person name="Wu L."/>
            <person name="Ma J."/>
        </authorList>
    </citation>
    <scope>NUCLEOTIDE SEQUENCE [LARGE SCALE GENOMIC DNA]</scope>
    <source>
        <strain evidence="8">CCUG 59778</strain>
    </source>
</reference>
<organism evidence="7 8">
    <name type="scientific">Chungangia koreensis</name>
    <dbReference type="NCBI Taxonomy" id="752657"/>
    <lineage>
        <taxon>Bacteria</taxon>
        <taxon>Bacillati</taxon>
        <taxon>Bacillota</taxon>
        <taxon>Bacilli</taxon>
        <taxon>Lactobacillales</taxon>
        <taxon>Chungangia</taxon>
    </lineage>
</organism>
<comment type="subcellular location">
    <subcellularLocation>
        <location evidence="1">Membrane</location>
        <topology evidence="1">Multi-pass membrane protein</topology>
    </subcellularLocation>
</comment>
<dbReference type="PANTHER" id="PTHR43229:SF6">
    <property type="entry name" value="ABC-TYPE MULTIDRUG TRANSPORT SYSTEM, PERMEASE COMPONENT"/>
    <property type="match status" value="1"/>
</dbReference>
<feature type="transmembrane region" description="Helical" evidence="5">
    <location>
        <begin position="21"/>
        <end position="40"/>
    </location>
</feature>
<dbReference type="PANTHER" id="PTHR43229">
    <property type="entry name" value="NODULATION PROTEIN J"/>
    <property type="match status" value="1"/>
</dbReference>
<dbReference type="InterPro" id="IPR000412">
    <property type="entry name" value="ABC_2_transport"/>
</dbReference>
<dbReference type="InterPro" id="IPR051784">
    <property type="entry name" value="Nod_factor_ABC_transporter"/>
</dbReference>
<dbReference type="RefSeq" id="WP_378157006.1">
    <property type="nucleotide sequence ID" value="NZ_JBHSEC010000022.1"/>
</dbReference>
<gene>
    <name evidence="7" type="ORF">ACFOZY_15160</name>
</gene>
<dbReference type="EMBL" id="JBHSEC010000022">
    <property type="protein sequence ID" value="MFC4411728.1"/>
    <property type="molecule type" value="Genomic_DNA"/>
</dbReference>
<evidence type="ECO:0000313" key="8">
    <source>
        <dbReference type="Proteomes" id="UP001595817"/>
    </source>
</evidence>
<keyword evidence="2 5" id="KW-0812">Transmembrane</keyword>
<sequence>MKLFINQCKIEFLRIFRNPYFLFWSLAMPIVFYIFFTKVLNTGVEDKAVWDAHFLMSITVFSVMGSAIMTLGIRLVQEQREGWTKYIRVTPLPDMTYFFAKMTGQTAVHIFSIIIIFTVGFLINDISLTASEWTLSGLWILVGSLPFLALGVLIGFMKRVDTASGVSNAIYMILAITGGLWMPMEILPEFIQTVGKALPAYHYGNGAWSIIRGDIPNVQDILILSSYLILFMVVSNYIRRKQEAV</sequence>
<evidence type="ECO:0000256" key="5">
    <source>
        <dbReference type="SAM" id="Phobius"/>
    </source>
</evidence>
<proteinExistence type="predicted"/>
<feature type="transmembrane region" description="Helical" evidence="5">
    <location>
        <begin position="221"/>
        <end position="238"/>
    </location>
</feature>
<evidence type="ECO:0000256" key="3">
    <source>
        <dbReference type="ARBA" id="ARBA00022989"/>
    </source>
</evidence>
<name>A0ABV8X745_9LACT</name>
<feature type="transmembrane region" description="Helical" evidence="5">
    <location>
        <begin position="135"/>
        <end position="156"/>
    </location>
</feature>
<dbReference type="Proteomes" id="UP001595817">
    <property type="component" value="Unassembled WGS sequence"/>
</dbReference>
<accession>A0ABV8X745</accession>
<protein>
    <submittedName>
        <fullName evidence="7">ABC transporter permease</fullName>
    </submittedName>
</protein>
<dbReference type="Pfam" id="PF12698">
    <property type="entry name" value="ABC2_membrane_3"/>
    <property type="match status" value="1"/>
</dbReference>
<dbReference type="InterPro" id="IPR013525">
    <property type="entry name" value="ABC2_TM"/>
</dbReference>
<dbReference type="InterPro" id="IPR047817">
    <property type="entry name" value="ABC2_TM_bact-type"/>
</dbReference>
<evidence type="ECO:0000259" key="6">
    <source>
        <dbReference type="PROSITE" id="PS51012"/>
    </source>
</evidence>
<keyword evidence="8" id="KW-1185">Reference proteome</keyword>
<dbReference type="PIRSF" id="PIRSF006648">
    <property type="entry name" value="DrrB"/>
    <property type="match status" value="1"/>
</dbReference>
<keyword evidence="3 5" id="KW-1133">Transmembrane helix</keyword>
<dbReference type="PROSITE" id="PS51012">
    <property type="entry name" value="ABC_TM2"/>
    <property type="match status" value="1"/>
</dbReference>